<reference evidence="3" key="1">
    <citation type="submission" date="2021-06" db="EMBL/GenBank/DDBJ databases">
        <authorList>
            <person name="Kallberg Y."/>
            <person name="Tangrot J."/>
            <person name="Rosling A."/>
        </authorList>
    </citation>
    <scope>NUCLEOTIDE SEQUENCE</scope>
    <source>
        <strain evidence="3">BR232B</strain>
    </source>
</reference>
<proteinExistence type="predicted"/>
<dbReference type="Pfam" id="PF00622">
    <property type="entry name" value="SPRY"/>
    <property type="match status" value="1"/>
</dbReference>
<dbReference type="Pfam" id="PF00651">
    <property type="entry name" value="BTB"/>
    <property type="match status" value="1"/>
</dbReference>
<dbReference type="InterPro" id="IPR011333">
    <property type="entry name" value="SKP1/BTB/POZ_sf"/>
</dbReference>
<dbReference type="Gene3D" id="3.30.710.10">
    <property type="entry name" value="Potassium Channel Kv1.1, Chain A"/>
    <property type="match status" value="1"/>
</dbReference>
<dbReference type="SMART" id="SM00449">
    <property type="entry name" value="SPRY"/>
    <property type="match status" value="1"/>
</dbReference>
<dbReference type="CDD" id="cd18186">
    <property type="entry name" value="BTB_POZ_ZBTB_KLHL-like"/>
    <property type="match status" value="1"/>
</dbReference>
<dbReference type="InterPro" id="IPR043136">
    <property type="entry name" value="B30.2/SPRY_sf"/>
</dbReference>
<dbReference type="PANTHER" id="PTHR24410:SF23">
    <property type="entry name" value="BTB DOMAIN-CONTAINING PROTEIN-RELATED"/>
    <property type="match status" value="1"/>
</dbReference>
<feature type="domain" description="B30.2/SPRY" evidence="2">
    <location>
        <begin position="322"/>
        <end position="500"/>
    </location>
</feature>
<organism evidence="3 4">
    <name type="scientific">Paraglomus brasilianum</name>
    <dbReference type="NCBI Taxonomy" id="144538"/>
    <lineage>
        <taxon>Eukaryota</taxon>
        <taxon>Fungi</taxon>
        <taxon>Fungi incertae sedis</taxon>
        <taxon>Mucoromycota</taxon>
        <taxon>Glomeromycotina</taxon>
        <taxon>Glomeromycetes</taxon>
        <taxon>Paraglomerales</taxon>
        <taxon>Paraglomeraceae</taxon>
        <taxon>Paraglomus</taxon>
    </lineage>
</organism>
<keyword evidence="4" id="KW-1185">Reference proteome</keyword>
<evidence type="ECO:0000259" key="1">
    <source>
        <dbReference type="PROSITE" id="PS50097"/>
    </source>
</evidence>
<dbReference type="InterPro" id="IPR001870">
    <property type="entry name" value="B30.2/SPRY"/>
</dbReference>
<dbReference type="SUPFAM" id="SSF54695">
    <property type="entry name" value="POZ domain"/>
    <property type="match status" value="1"/>
</dbReference>
<comment type="caution">
    <text evidence="3">The sequence shown here is derived from an EMBL/GenBank/DDBJ whole genome shotgun (WGS) entry which is preliminary data.</text>
</comment>
<name>A0A9N8WF12_9GLOM</name>
<dbReference type="InterPro" id="IPR051481">
    <property type="entry name" value="BTB-POZ/Galectin-3-binding"/>
</dbReference>
<dbReference type="EMBL" id="CAJVPI010000121">
    <property type="protein sequence ID" value="CAG8484408.1"/>
    <property type="molecule type" value="Genomic_DNA"/>
</dbReference>
<dbReference type="InterPro" id="IPR000210">
    <property type="entry name" value="BTB/POZ_dom"/>
</dbReference>
<dbReference type="PROSITE" id="PS50188">
    <property type="entry name" value="B302_SPRY"/>
    <property type="match status" value="1"/>
</dbReference>
<dbReference type="SMART" id="SM00225">
    <property type="entry name" value="BTB"/>
    <property type="match status" value="1"/>
</dbReference>
<accession>A0A9N8WF12</accession>
<dbReference type="PROSITE" id="PS50097">
    <property type="entry name" value="BTB"/>
    <property type="match status" value="1"/>
</dbReference>
<dbReference type="InterPro" id="IPR003877">
    <property type="entry name" value="SPRY_dom"/>
</dbReference>
<dbReference type="Proteomes" id="UP000789739">
    <property type="component" value="Unassembled WGS sequence"/>
</dbReference>
<protein>
    <submittedName>
        <fullName evidence="3">6427_t:CDS:1</fullName>
    </submittedName>
</protein>
<gene>
    <name evidence="3" type="ORF">PBRASI_LOCUS1755</name>
</gene>
<dbReference type="OrthoDB" id="6359816at2759"/>
<dbReference type="InterPro" id="IPR013320">
    <property type="entry name" value="ConA-like_dom_sf"/>
</dbReference>
<evidence type="ECO:0000313" key="3">
    <source>
        <dbReference type="EMBL" id="CAG8484408.1"/>
    </source>
</evidence>
<dbReference type="PANTHER" id="PTHR24410">
    <property type="entry name" value="HL07962P-RELATED"/>
    <property type="match status" value="1"/>
</dbReference>
<dbReference type="Gene3D" id="2.60.120.920">
    <property type="match status" value="1"/>
</dbReference>
<dbReference type="AlphaFoldDB" id="A0A9N8WF12"/>
<evidence type="ECO:0000259" key="2">
    <source>
        <dbReference type="PROSITE" id="PS50188"/>
    </source>
</evidence>
<sequence length="501" mass="56524">MVIKALINRWKKGDSLVDDLRSALNNPRYSDIKLMCEDDVLYGCRALLATRCEMLDRLLYNGMRETNANEISFPTIKCAAMKVILEYIYTDTLAPESLTLENTIIAYAAADYFMITPLQDHILNFIDSKLTTQTTDYAVDLLSKALEAMPDAELVNRLFYLLSRYIVCSQLTAIDSKKFTSRSLQVLLSLTMRDEAIFFATDEYDVFRYIMIWGALEVSPDLASLLDSNLPRSNHMNDFTEWTQTDNIVNDQSYQVFLNKFAGVVSPVCQYVDFRRIKAEVLQDVIEPLDIIPKETLLETYRVQARNKGPLSCRRGDPKAVPLPTAISELATSSTLRWDEELHWDKFKCGDKLIISANNALAETHSRCQAHQSISAKLPICDNGVYEWDFVIVRTCSVMWIGVCTEGIDFGKFLGTQDAWVIGSNGTKYNPPASSSQYGVAFGDGTTVTVHLDMNQRTCGFTINGVKYENAFTGLPAKVYPAASLRYPGKVRLQLREDTKK</sequence>
<evidence type="ECO:0000313" key="4">
    <source>
        <dbReference type="Proteomes" id="UP000789739"/>
    </source>
</evidence>
<dbReference type="SUPFAM" id="SSF49899">
    <property type="entry name" value="Concanavalin A-like lectins/glucanases"/>
    <property type="match status" value="1"/>
</dbReference>
<feature type="domain" description="BTB" evidence="1">
    <location>
        <begin position="30"/>
        <end position="97"/>
    </location>
</feature>
<dbReference type="CDD" id="cd11709">
    <property type="entry name" value="SPRY"/>
    <property type="match status" value="1"/>
</dbReference>